<keyword evidence="5" id="KW-1185">Reference proteome</keyword>
<accession>A0A8K0ABC0</accession>
<evidence type="ECO:0000259" key="2">
    <source>
        <dbReference type="SMART" id="SM00477"/>
    </source>
</evidence>
<keyword evidence="1" id="KW-1133">Transmembrane helix</keyword>
<dbReference type="SMART" id="SM00892">
    <property type="entry name" value="Endonuclease_NS"/>
    <property type="match status" value="1"/>
</dbReference>
<dbReference type="InterPro" id="IPR020821">
    <property type="entry name" value="ENPP1-3/EXOG-like_nuc-like"/>
</dbReference>
<sequence length="353" mass="39509">MYEHKGKLFALGFLGVAAVLVYVWVPRIHPIEEGGEADVYSAEDDLAESNSNAECNLLDKPVEEVPITECSKRCSKMKQDCKQFFVDVDKPWPPSSYGDSSRSESCKICQTQGGEERFATLYNIKYRIPEYTAAAITRKPKDDGGGNRPGGNRITLWRRVQLGLCSETFRKKYQSCSPLCEVPISDDKMRVKECRDCQALSEDLDGCKVLEKKIEIADRGHLDPSEINNQDKAAMEATFSMINMAPQAPDFNNGAWNTLERKIMQKAGDIFNNKNNVLYIITGTNMTKEDKWVKGRVLFPSYYWKAVCYTGKDGAGTGAFGVGVYGLNDNDTKKKDDLEVVSLSKLEESLYGT</sequence>
<dbReference type="GO" id="GO:0003676">
    <property type="term" value="F:nucleic acid binding"/>
    <property type="evidence" value="ECO:0007669"/>
    <property type="project" value="InterPro"/>
</dbReference>
<evidence type="ECO:0000313" key="5">
    <source>
        <dbReference type="Proteomes" id="UP000838412"/>
    </source>
</evidence>
<dbReference type="Pfam" id="PF01223">
    <property type="entry name" value="Endonuclease_NS"/>
    <property type="match status" value="1"/>
</dbReference>
<reference evidence="4" key="1">
    <citation type="submission" date="2022-01" db="EMBL/GenBank/DDBJ databases">
        <authorList>
            <person name="Braso-Vives M."/>
        </authorList>
    </citation>
    <scope>NUCLEOTIDE SEQUENCE</scope>
</reference>
<dbReference type="SUPFAM" id="SSF54060">
    <property type="entry name" value="His-Me finger endonucleases"/>
    <property type="match status" value="1"/>
</dbReference>
<gene>
    <name evidence="4" type="primary">Hypp4941</name>
    <name evidence="4" type="ORF">BLAG_LOCUS24356</name>
</gene>
<dbReference type="InterPro" id="IPR044925">
    <property type="entry name" value="His-Me_finger_sf"/>
</dbReference>
<dbReference type="AlphaFoldDB" id="A0A8K0ABC0"/>
<dbReference type="SMART" id="SM00477">
    <property type="entry name" value="NUC"/>
    <property type="match status" value="1"/>
</dbReference>
<dbReference type="InterPro" id="IPR001604">
    <property type="entry name" value="Endo_G_ENPP1-like_dom"/>
</dbReference>
<dbReference type="PANTHER" id="PTHR21472:SF7">
    <property type="entry name" value="ENDONUCLEASE G, MITOCHONDRIAL-LIKE ISOFORM X2"/>
    <property type="match status" value="1"/>
</dbReference>
<dbReference type="GO" id="GO:0016787">
    <property type="term" value="F:hydrolase activity"/>
    <property type="evidence" value="ECO:0007669"/>
    <property type="project" value="InterPro"/>
</dbReference>
<evidence type="ECO:0000259" key="3">
    <source>
        <dbReference type="SMART" id="SM00892"/>
    </source>
</evidence>
<proteinExistence type="predicted"/>
<evidence type="ECO:0000256" key="1">
    <source>
        <dbReference type="SAM" id="Phobius"/>
    </source>
</evidence>
<dbReference type="GO" id="GO:0046872">
    <property type="term" value="F:metal ion binding"/>
    <property type="evidence" value="ECO:0007669"/>
    <property type="project" value="InterPro"/>
</dbReference>
<name>A0A8K0ABC0_BRALA</name>
<organism evidence="4 5">
    <name type="scientific">Branchiostoma lanceolatum</name>
    <name type="common">Common lancelet</name>
    <name type="synonym">Amphioxus lanceolatum</name>
    <dbReference type="NCBI Taxonomy" id="7740"/>
    <lineage>
        <taxon>Eukaryota</taxon>
        <taxon>Metazoa</taxon>
        <taxon>Chordata</taxon>
        <taxon>Cephalochordata</taxon>
        <taxon>Leptocardii</taxon>
        <taxon>Amphioxiformes</taxon>
        <taxon>Branchiostomatidae</taxon>
        <taxon>Branchiostoma</taxon>
    </lineage>
</organism>
<feature type="domain" description="ENPP1-3/EXOG-like endonuclease/phosphodiesterase" evidence="2">
    <location>
        <begin position="115"/>
        <end position="349"/>
    </location>
</feature>
<dbReference type="InterPro" id="IPR039015">
    <property type="entry name" value="ENDOD1"/>
</dbReference>
<dbReference type="InterPro" id="IPR044929">
    <property type="entry name" value="DNA/RNA_non-sp_Endonuclease_sf"/>
</dbReference>
<dbReference type="Gene3D" id="3.40.570.10">
    <property type="entry name" value="Extracellular Endonuclease, subunit A"/>
    <property type="match status" value="1"/>
</dbReference>
<feature type="transmembrane region" description="Helical" evidence="1">
    <location>
        <begin position="7"/>
        <end position="25"/>
    </location>
</feature>
<keyword evidence="1" id="KW-0472">Membrane</keyword>
<protein>
    <submittedName>
        <fullName evidence="4">Hypp4941 protein</fullName>
    </submittedName>
</protein>
<feature type="domain" description="DNA/RNA non-specific endonuclease/pyrophosphatase/phosphodiesterase" evidence="3">
    <location>
        <begin position="114"/>
        <end position="349"/>
    </location>
</feature>
<evidence type="ECO:0000313" key="4">
    <source>
        <dbReference type="EMBL" id="CAH1272804.1"/>
    </source>
</evidence>
<keyword evidence="1" id="KW-0812">Transmembrane</keyword>
<dbReference type="PANTHER" id="PTHR21472">
    <property type="entry name" value="ENDONUCLEASE DOMAIN-CONTAINING 1 PROTEIN ENDOD1"/>
    <property type="match status" value="1"/>
</dbReference>
<dbReference type="Proteomes" id="UP000838412">
    <property type="component" value="Chromosome 8"/>
</dbReference>
<dbReference type="EMBL" id="OV696693">
    <property type="protein sequence ID" value="CAH1272804.1"/>
    <property type="molecule type" value="Genomic_DNA"/>
</dbReference>
<dbReference type="OrthoDB" id="69221at2759"/>